<dbReference type="InterPro" id="IPR038727">
    <property type="entry name" value="NadR/Ttd14_AAA_dom"/>
</dbReference>
<dbReference type="Proteomes" id="UP000003900">
    <property type="component" value="Unassembled WGS sequence"/>
</dbReference>
<name>H3SAR8_9BACL</name>
<dbReference type="STRING" id="1131935.PDENDC454_03015"/>
<comment type="caution">
    <text evidence="2">The sequence shown here is derived from an EMBL/GenBank/DDBJ whole genome shotgun (WGS) entry which is preliminary data.</text>
</comment>
<feature type="domain" description="NadR/Ttd14 AAA" evidence="1">
    <location>
        <begin position="12"/>
        <end position="177"/>
    </location>
</feature>
<gene>
    <name evidence="2" type="ORF">PDENDC454_03015</name>
</gene>
<sequence>MTECTLFRNDFVIITGGPGAGKTTLLKEMQRQGYPYVPEVAREIIQAEMTSNGDALPWRNAIKYRDIMLEKSIESYHAAQSNDPGRLLFFDRGIPDTLAYSYLIDAPASEELESAARNYRYNKQVFILPPWEEIYQTDRERVQDFEEAQATYEIMYETYQWLEYELMVVPKLPVEQRAEFVLKHTRSGLTGVDPKNGNRK</sequence>
<accession>H3SAR8</accession>
<organism evidence="2 3">
    <name type="scientific">Paenibacillus dendritiformis C454</name>
    <dbReference type="NCBI Taxonomy" id="1131935"/>
    <lineage>
        <taxon>Bacteria</taxon>
        <taxon>Bacillati</taxon>
        <taxon>Bacillota</taxon>
        <taxon>Bacilli</taxon>
        <taxon>Bacillales</taxon>
        <taxon>Paenibacillaceae</taxon>
        <taxon>Paenibacillus</taxon>
    </lineage>
</organism>
<dbReference type="RefSeq" id="WP_006675109.1">
    <property type="nucleotide sequence ID" value="NZ_AHKH01000005.1"/>
</dbReference>
<dbReference type="SUPFAM" id="SSF52540">
    <property type="entry name" value="P-loop containing nucleoside triphosphate hydrolases"/>
    <property type="match status" value="1"/>
</dbReference>
<dbReference type="Gene3D" id="3.40.50.300">
    <property type="entry name" value="P-loop containing nucleotide triphosphate hydrolases"/>
    <property type="match status" value="1"/>
</dbReference>
<protein>
    <recommendedName>
        <fullName evidence="1">NadR/Ttd14 AAA domain-containing protein</fullName>
    </recommendedName>
</protein>
<reference evidence="2 3" key="1">
    <citation type="journal article" date="2012" name="J. Bacteriol.">
        <title>Genome Sequence of the Pattern-Forming Social Bacterium Paenibacillus dendritiformis C454 Chiral Morphotype.</title>
        <authorList>
            <person name="Sirota-Madi A."/>
            <person name="Olender T."/>
            <person name="Helman Y."/>
            <person name="Brainis I."/>
            <person name="Finkelshtein A."/>
            <person name="Roth D."/>
            <person name="Hagai E."/>
            <person name="Leshkowitz D."/>
            <person name="Brodsky L."/>
            <person name="Galatenko V."/>
            <person name="Nikolaev V."/>
            <person name="Gutnick D.L."/>
            <person name="Lancet D."/>
            <person name="Ben-Jacob E."/>
        </authorList>
    </citation>
    <scope>NUCLEOTIDE SEQUENCE [LARGE SCALE GENOMIC DNA]</scope>
    <source>
        <strain evidence="2 3">C454</strain>
    </source>
</reference>
<dbReference type="AlphaFoldDB" id="H3SAR8"/>
<dbReference type="PATRIC" id="fig|1131935.3.peg.609"/>
<evidence type="ECO:0000313" key="3">
    <source>
        <dbReference type="Proteomes" id="UP000003900"/>
    </source>
</evidence>
<dbReference type="InterPro" id="IPR027417">
    <property type="entry name" value="P-loop_NTPase"/>
</dbReference>
<proteinExistence type="predicted"/>
<evidence type="ECO:0000313" key="2">
    <source>
        <dbReference type="EMBL" id="EHQ63861.1"/>
    </source>
</evidence>
<evidence type="ECO:0000259" key="1">
    <source>
        <dbReference type="Pfam" id="PF13521"/>
    </source>
</evidence>
<dbReference type="EMBL" id="AHKH01000005">
    <property type="protein sequence ID" value="EHQ63861.1"/>
    <property type="molecule type" value="Genomic_DNA"/>
</dbReference>
<dbReference type="OrthoDB" id="9757917at2"/>
<keyword evidence="3" id="KW-1185">Reference proteome</keyword>
<dbReference type="Pfam" id="PF13521">
    <property type="entry name" value="AAA_28"/>
    <property type="match status" value="1"/>
</dbReference>